<reference evidence="3" key="1">
    <citation type="journal article" date="2019" name="Curr. Biol.">
        <title>Genome Sequence of Striga asiatica Provides Insight into the Evolution of Plant Parasitism.</title>
        <authorList>
            <person name="Yoshida S."/>
            <person name="Kim S."/>
            <person name="Wafula E.K."/>
            <person name="Tanskanen J."/>
            <person name="Kim Y.M."/>
            <person name="Honaas L."/>
            <person name="Yang Z."/>
            <person name="Spallek T."/>
            <person name="Conn C.E."/>
            <person name="Ichihashi Y."/>
            <person name="Cheong K."/>
            <person name="Cui S."/>
            <person name="Der J.P."/>
            <person name="Gundlach H."/>
            <person name="Jiao Y."/>
            <person name="Hori C."/>
            <person name="Ishida J.K."/>
            <person name="Kasahara H."/>
            <person name="Kiba T."/>
            <person name="Kim M.S."/>
            <person name="Koo N."/>
            <person name="Laohavisit A."/>
            <person name="Lee Y.H."/>
            <person name="Lumba S."/>
            <person name="McCourt P."/>
            <person name="Mortimer J.C."/>
            <person name="Mutuku J.M."/>
            <person name="Nomura T."/>
            <person name="Sasaki-Sekimoto Y."/>
            <person name="Seto Y."/>
            <person name="Wang Y."/>
            <person name="Wakatake T."/>
            <person name="Sakakibara H."/>
            <person name="Demura T."/>
            <person name="Yamaguchi S."/>
            <person name="Yoneyama K."/>
            <person name="Manabe R.I."/>
            <person name="Nelson D.C."/>
            <person name="Schulman A.H."/>
            <person name="Timko M.P."/>
            <person name="dePamphilis C.W."/>
            <person name="Choi D."/>
            <person name="Shirasu K."/>
        </authorList>
    </citation>
    <scope>NUCLEOTIDE SEQUENCE [LARGE SCALE GENOMIC DNA]</scope>
    <source>
        <strain evidence="3">cv. UVA1</strain>
    </source>
</reference>
<protein>
    <submittedName>
        <fullName evidence="2">Enhanced disease resistance 2</fullName>
    </submittedName>
</protein>
<keyword evidence="3" id="KW-1185">Reference proteome</keyword>
<comment type="caution">
    <text evidence="2">The sequence shown here is derived from an EMBL/GenBank/DDBJ whole genome shotgun (WGS) entry which is preliminary data.</text>
</comment>
<sequence length="183" mass="20905">LSSLMGWALSWSPIFLLHCEAQMIIDLLGLLPSIRRRNNVHLHKYPQKSALIFDCSLVTVDFVHVKSVSLIWSRNFNGGRIRAHMAHIRLGPCWKLGYPCEGIGPAKPLKDNIFVSIEKFDLVPFYPFNSYSSMEVKCPPVKLRLVNFPSGIQVSGDHWGRWVLFTTFLFGSKLWIPDFFKAA</sequence>
<feature type="signal peptide" evidence="1">
    <location>
        <begin position="1"/>
        <end position="21"/>
    </location>
</feature>
<name>A0A5A7QUJ3_STRAF</name>
<organism evidence="2 3">
    <name type="scientific">Striga asiatica</name>
    <name type="common">Asiatic witchweed</name>
    <name type="synonym">Buchnera asiatica</name>
    <dbReference type="NCBI Taxonomy" id="4170"/>
    <lineage>
        <taxon>Eukaryota</taxon>
        <taxon>Viridiplantae</taxon>
        <taxon>Streptophyta</taxon>
        <taxon>Embryophyta</taxon>
        <taxon>Tracheophyta</taxon>
        <taxon>Spermatophyta</taxon>
        <taxon>Magnoliopsida</taxon>
        <taxon>eudicotyledons</taxon>
        <taxon>Gunneridae</taxon>
        <taxon>Pentapetalae</taxon>
        <taxon>asterids</taxon>
        <taxon>lamiids</taxon>
        <taxon>Lamiales</taxon>
        <taxon>Orobanchaceae</taxon>
        <taxon>Buchnereae</taxon>
        <taxon>Striga</taxon>
    </lineage>
</organism>
<feature type="chain" id="PRO_5023128976" evidence="1">
    <location>
        <begin position="22"/>
        <end position="183"/>
    </location>
</feature>
<feature type="non-terminal residue" evidence="2">
    <location>
        <position position="1"/>
    </location>
</feature>
<evidence type="ECO:0000313" key="3">
    <source>
        <dbReference type="Proteomes" id="UP000325081"/>
    </source>
</evidence>
<dbReference type="AlphaFoldDB" id="A0A5A7QUJ3"/>
<gene>
    <name evidence="2" type="ORF">STAS_26112</name>
</gene>
<evidence type="ECO:0000256" key="1">
    <source>
        <dbReference type="SAM" id="SignalP"/>
    </source>
</evidence>
<dbReference type="Proteomes" id="UP000325081">
    <property type="component" value="Unassembled WGS sequence"/>
</dbReference>
<proteinExistence type="predicted"/>
<accession>A0A5A7QUJ3</accession>
<dbReference type="EMBL" id="BKCP01008404">
    <property type="protein sequence ID" value="GER48904.1"/>
    <property type="molecule type" value="Genomic_DNA"/>
</dbReference>
<keyword evidence="1" id="KW-0732">Signal</keyword>
<evidence type="ECO:0000313" key="2">
    <source>
        <dbReference type="EMBL" id="GER48904.1"/>
    </source>
</evidence>